<feature type="domain" description="AP2/ERF" evidence="8">
    <location>
        <begin position="1436"/>
        <end position="1488"/>
    </location>
</feature>
<evidence type="ECO:0000259" key="8">
    <source>
        <dbReference type="Pfam" id="PF00847"/>
    </source>
</evidence>
<feature type="domain" description="AP2-coincident C-terminal" evidence="9">
    <location>
        <begin position="1749"/>
        <end position="1839"/>
    </location>
</feature>
<keyword evidence="5" id="KW-0539">Nucleus</keyword>
<gene>
    <name evidence="11" type="ORF">POVCU1_023840</name>
    <name evidence="10" type="ORF">POVCU2_0026110</name>
</gene>
<reference evidence="12 13" key="1">
    <citation type="submission" date="2016-05" db="EMBL/GenBank/DDBJ databases">
        <authorList>
            <person name="Naeem Raeece"/>
        </authorList>
    </citation>
    <scope>NUCLEOTIDE SEQUENCE [LARGE SCALE GENOMIC DNA]</scope>
</reference>
<accession>A0A1A8VVB4</accession>
<feature type="compositionally biased region" description="Basic and acidic residues" evidence="7">
    <location>
        <begin position="1417"/>
        <end position="1428"/>
    </location>
</feature>
<feature type="compositionally biased region" description="Basic and acidic residues" evidence="7">
    <location>
        <begin position="693"/>
        <end position="759"/>
    </location>
</feature>
<keyword evidence="2" id="KW-0805">Transcription regulation</keyword>
<feature type="compositionally biased region" description="Basic residues" evidence="7">
    <location>
        <begin position="950"/>
        <end position="964"/>
    </location>
</feature>
<feature type="compositionally biased region" description="Polar residues" evidence="7">
    <location>
        <begin position="761"/>
        <end position="777"/>
    </location>
</feature>
<evidence type="ECO:0000256" key="7">
    <source>
        <dbReference type="SAM" id="MobiDB-lite"/>
    </source>
</evidence>
<evidence type="ECO:0000259" key="9">
    <source>
        <dbReference type="Pfam" id="PF14733"/>
    </source>
</evidence>
<dbReference type="EMBL" id="FLQV01000447">
    <property type="protein sequence ID" value="SBS92714.1"/>
    <property type="molecule type" value="Genomic_DNA"/>
</dbReference>
<dbReference type="EMBL" id="FLQU01000358">
    <property type="protein sequence ID" value="SBS84440.1"/>
    <property type="molecule type" value="Genomic_DNA"/>
</dbReference>
<dbReference type="Proteomes" id="UP000078560">
    <property type="component" value="Unassembled WGS sequence"/>
</dbReference>
<feature type="compositionally biased region" description="Acidic residues" evidence="7">
    <location>
        <begin position="418"/>
        <end position="429"/>
    </location>
</feature>
<keyword evidence="3" id="KW-0238">DNA-binding</keyword>
<dbReference type="Pfam" id="PF00847">
    <property type="entry name" value="AP2"/>
    <property type="match status" value="2"/>
</dbReference>
<feature type="region of interest" description="Disordered" evidence="7">
    <location>
        <begin position="418"/>
        <end position="451"/>
    </location>
</feature>
<feature type="compositionally biased region" description="Basic and acidic residues" evidence="7">
    <location>
        <begin position="430"/>
        <end position="442"/>
    </location>
</feature>
<feature type="region of interest" description="Disordered" evidence="7">
    <location>
        <begin position="1409"/>
        <end position="1433"/>
    </location>
</feature>
<feature type="region of interest" description="Disordered" evidence="7">
    <location>
        <begin position="693"/>
        <end position="794"/>
    </location>
</feature>
<sequence>MEIEEEGQLVNIQKINEHSGERPIAPTDGIVGVSDISGMGDASEISGMVGVAGIASIGNLTDIDNIACISDLSDINDIGGVHSLSKIHFESDDVGTANIANAGGIKIGVNKKDYDVYISQLKDKNSKELIKNKTKLVKKNLSNRNNECISSTCEMKILDAKTNDYGFCDSAIMNEKMAFKKGNKEESNLSMCAATYAKVKANDETGDEILMNNATMGNVTKNGKNYILQNKYYPTVSYERAHANGEEVHNNYAYVDFCNEEEGKNYDEKNIPIVTDLNVHLKNDPLLGCDAADMNDDTIDIDGDGDTFDIASEGGGRSRCSTLRGRSGDWEKIADRGRSGDVYNAPFDNSSLTNSSILYHMKNKECEASKPIDGVDVSFDDISLMNESEFVKNAYGLLNNAQLANKLSTFCNIVQEEEETNGENGNEDGEILHDGEAPHDGASKQSNEDELPFEEQLHVGEKIERKRRKLNGIIPFSDNKVKKVSDPDEESVGVESNKHFLCNIDEGMNSCKNYDRTDINTNVCNSSREERNVFYGGSSLHEESNFRVVQDPQGEVVGNKFDYAFHHDGDKVDVPFTSNTSTRKINRRCGKRSRFNTSRNDEANISLKSLCNDSNGNDLSAVSGISDRVKEEDTNDDTGNLMSSLVGNCLASGNTRKREKLQSTGIQETYSKRPQRNAAKKCITLWSEEFKRRSEKGNASLHERADGKKEEKTLKRREKRDAKSELGRNETGRNEMGRNEMGRSEMDRIDLAREQEENMTKGGSSTTNAGDDSNNLEQNRDDKEKPQNVLKTGETVTEVVGEAGREGGGDGKNIPILFDDTMDEREMFKYLDLLRHLPSKKGGAQYKLHKAILTEEMVKRAKKFPLVQGVYFDRYQQRWSVNWNEDGKRVAKYFPIKLFGFDYARRLAIYCKNYQKIPEEALIFEQAYRANQQNNRMKSESTDGGNGNGRGKRGNRRGIKKRNILKGANSDREHGGKVPLKKRRYSASAGKDNFVGNSGISGIGSGSNGNSSCGSGIVTHENVGNKGDAGCTTEDMSLQGGGYHPLYSNYTRNRNDNLDSGIITNSMPHQSNMNKSDSFSKKLLFDKEKEVFFVNKGNIPIDNSGEKGTLESTLLNEENRLYTRGDMDYEESTLQRVNGSNRSGDLGTKCLESGLKNSPPLDMIEASLKQGNTVEANLVDILAKKRVLRRNDDDKEEVEESELRQEDGNNLPILSATKGANSCGDGVGDGCDGDANGDDYGDDDDVEKKGKRKNFQKKNLVCTSTGTSSCFKSSVSCMSSTSSSYKNVENLSSNGTYCYNKNGSFGTMKDGVKREKSDSSNVPLKYHYAEGGGSLHNTDQEKLGALEEVNDSSFMGVDGTNEDKSEFPLICPDGILDQSESDNSKLEDIRIIKKYRDIVNNLATLNNMRNSTNDGVTNKKENGKKTPEENGDDINSRIVGVHYDRKQYRWKATWYTSHGRRCAKYYPIKQYGYLQAKRMAIECRKAYNMYKRQKKNPEGGNCGGGNGGISGGGSCGSGGVGAGGNDNDSSISSNGDLDFENTIFPREYYITLFENDEKKDGYYWDNRRGKKSTGKKTPFLDNNEKQRRHYNEAMKKINNNNNNKQKDMMGVVGMSENCIFSEGNNDIEMSNMSRAIKEEDSEHFLGGVNKPFITAPACASVAARTSVAACSSTSVSGSVSAPGERAAINISTDCQGNCAGICPKLSNFSSENEQHGNETHPCECENGGNCSSTCAAKNPSSLLSLYYLSENILKFQKGTIKCILQDLRDNCLSNLAYDLKNITFQEYYMAIHYLNRYVDDSNCYDDIFFLLKILAKHLEIRKIPSLYNEEEQKELLNSLTAITKQMRSSYSYLAHNNMQNANEGGDRFSSLIFHVGKTRREKDRDYYKADGHDNDDIDD</sequence>
<evidence type="ECO:0000256" key="5">
    <source>
        <dbReference type="ARBA" id="ARBA00023242"/>
    </source>
</evidence>
<dbReference type="GO" id="GO:0003700">
    <property type="term" value="F:DNA-binding transcription factor activity"/>
    <property type="evidence" value="ECO:0007669"/>
    <property type="project" value="InterPro"/>
</dbReference>
<evidence type="ECO:0000256" key="1">
    <source>
        <dbReference type="ARBA" id="ARBA00004123"/>
    </source>
</evidence>
<feature type="coiled-coil region" evidence="6">
    <location>
        <begin position="1580"/>
        <end position="1607"/>
    </location>
</feature>
<dbReference type="InterPro" id="IPR028078">
    <property type="entry name" value="ACDC"/>
</dbReference>
<evidence type="ECO:0000256" key="4">
    <source>
        <dbReference type="ARBA" id="ARBA00023163"/>
    </source>
</evidence>
<dbReference type="Pfam" id="PF14733">
    <property type="entry name" value="ACDC"/>
    <property type="match status" value="1"/>
</dbReference>
<protein>
    <submittedName>
        <fullName evidence="10">Transcription factor with AP2 domain(S)</fullName>
    </submittedName>
</protein>
<comment type="subcellular location">
    <subcellularLocation>
        <location evidence="1">Nucleus</location>
    </subcellularLocation>
</comment>
<feature type="region of interest" description="Disordered" evidence="7">
    <location>
        <begin position="1190"/>
        <end position="1216"/>
    </location>
</feature>
<name>A0A1A8VVB4_PLAOA</name>
<feature type="domain" description="AP2/ERF" evidence="8">
    <location>
        <begin position="866"/>
        <end position="914"/>
    </location>
</feature>
<dbReference type="GO" id="GO:0005634">
    <property type="term" value="C:nucleus"/>
    <property type="evidence" value="ECO:0007669"/>
    <property type="project" value="UniProtKB-SubCell"/>
</dbReference>
<organism evidence="10 13">
    <name type="scientific">Plasmodium ovale curtisi</name>
    <dbReference type="NCBI Taxonomy" id="864141"/>
    <lineage>
        <taxon>Eukaryota</taxon>
        <taxon>Sar</taxon>
        <taxon>Alveolata</taxon>
        <taxon>Apicomplexa</taxon>
        <taxon>Aconoidasida</taxon>
        <taxon>Haemosporida</taxon>
        <taxon>Plasmodiidae</taxon>
        <taxon>Plasmodium</taxon>
        <taxon>Plasmodium (Plasmodium)</taxon>
    </lineage>
</organism>
<evidence type="ECO:0000256" key="2">
    <source>
        <dbReference type="ARBA" id="ARBA00023015"/>
    </source>
</evidence>
<evidence type="ECO:0000313" key="10">
    <source>
        <dbReference type="EMBL" id="SBS84440.1"/>
    </source>
</evidence>
<proteinExistence type="predicted"/>
<dbReference type="GO" id="GO:0003677">
    <property type="term" value="F:DNA binding"/>
    <property type="evidence" value="ECO:0007669"/>
    <property type="project" value="UniProtKB-KW"/>
</dbReference>
<feature type="region of interest" description="Disordered" evidence="7">
    <location>
        <begin position="651"/>
        <end position="678"/>
    </location>
</feature>
<evidence type="ECO:0000256" key="6">
    <source>
        <dbReference type="SAM" id="Coils"/>
    </source>
</evidence>
<dbReference type="Gene3D" id="1.20.5.2050">
    <property type="match status" value="2"/>
</dbReference>
<keyword evidence="4" id="KW-0804">Transcription</keyword>
<dbReference type="Proteomes" id="UP000078546">
    <property type="component" value="Unassembled WGS sequence"/>
</dbReference>
<feature type="region of interest" description="Disordered" evidence="7">
    <location>
        <begin position="933"/>
        <end position="984"/>
    </location>
</feature>
<evidence type="ECO:0000313" key="12">
    <source>
        <dbReference type="Proteomes" id="UP000078546"/>
    </source>
</evidence>
<evidence type="ECO:0000313" key="11">
    <source>
        <dbReference type="EMBL" id="SBS92714.1"/>
    </source>
</evidence>
<evidence type="ECO:0000256" key="3">
    <source>
        <dbReference type="ARBA" id="ARBA00023125"/>
    </source>
</evidence>
<reference evidence="10" key="2">
    <citation type="submission" date="2016-05" db="EMBL/GenBank/DDBJ databases">
        <authorList>
            <person name="Lavstsen T."/>
            <person name="Jespersen J.S."/>
        </authorList>
    </citation>
    <scope>NUCLEOTIDE SEQUENCE [LARGE SCALE GENOMIC DNA]</scope>
</reference>
<evidence type="ECO:0000313" key="13">
    <source>
        <dbReference type="Proteomes" id="UP000078560"/>
    </source>
</evidence>
<keyword evidence="6" id="KW-0175">Coiled coil</keyword>
<dbReference type="InterPro" id="IPR001471">
    <property type="entry name" value="AP2/ERF_dom"/>
</dbReference>